<reference evidence="3" key="2">
    <citation type="submission" date="2025-08" db="UniProtKB">
        <authorList>
            <consortium name="RefSeq"/>
        </authorList>
    </citation>
    <scope>IDENTIFICATION</scope>
    <source>
        <tissue evidence="3">Leaf</tissue>
    </source>
</reference>
<dbReference type="Proteomes" id="UP000504610">
    <property type="component" value="Chromosome 9"/>
</dbReference>
<protein>
    <submittedName>
        <fullName evidence="3">Uncharacterized protein LOC108825085 isoform X1</fullName>
    </submittedName>
</protein>
<feature type="signal peptide" evidence="1">
    <location>
        <begin position="1"/>
        <end position="24"/>
    </location>
</feature>
<dbReference type="KEGG" id="rsz:108825085"/>
<evidence type="ECO:0000313" key="3">
    <source>
        <dbReference type="RefSeq" id="XP_056850305.1"/>
    </source>
</evidence>
<evidence type="ECO:0000256" key="1">
    <source>
        <dbReference type="SAM" id="SignalP"/>
    </source>
</evidence>
<dbReference type="GeneID" id="108825085"/>
<accession>A0A9W3CFM5</accession>
<sequence>MCVSQALLSFVCLSLSCKVNNTDADALLYACNQDVDKVSGSHSQVVNFYAPWCYWSKRLLKGLKLSQASLTQALPSFSHSSSVKLLSLKLLSFISQSKQETCYSKDTVKFLLHSHTTVENKTYYSKQETC</sequence>
<reference evidence="2" key="1">
    <citation type="journal article" date="2019" name="Database">
        <title>The radish genome database (RadishGD): an integrated information resource for radish genomics.</title>
        <authorList>
            <person name="Yu H.J."/>
            <person name="Baek S."/>
            <person name="Lee Y.J."/>
            <person name="Cho A."/>
            <person name="Mun J.H."/>
        </authorList>
    </citation>
    <scope>NUCLEOTIDE SEQUENCE [LARGE SCALE GENOMIC DNA]</scope>
    <source>
        <strain evidence="2">cv. WK10039</strain>
    </source>
</reference>
<name>A0A9W3CFM5_RAPSA</name>
<keyword evidence="1" id="KW-0732">Signal</keyword>
<feature type="chain" id="PRO_5040776486" evidence="1">
    <location>
        <begin position="25"/>
        <end position="130"/>
    </location>
</feature>
<proteinExistence type="predicted"/>
<organism evidence="2 3">
    <name type="scientific">Raphanus sativus</name>
    <name type="common">Radish</name>
    <name type="synonym">Raphanus raphanistrum var. sativus</name>
    <dbReference type="NCBI Taxonomy" id="3726"/>
    <lineage>
        <taxon>Eukaryota</taxon>
        <taxon>Viridiplantae</taxon>
        <taxon>Streptophyta</taxon>
        <taxon>Embryophyta</taxon>
        <taxon>Tracheophyta</taxon>
        <taxon>Spermatophyta</taxon>
        <taxon>Magnoliopsida</taxon>
        <taxon>eudicotyledons</taxon>
        <taxon>Gunneridae</taxon>
        <taxon>Pentapetalae</taxon>
        <taxon>rosids</taxon>
        <taxon>malvids</taxon>
        <taxon>Brassicales</taxon>
        <taxon>Brassicaceae</taxon>
        <taxon>Brassiceae</taxon>
        <taxon>Raphanus</taxon>
    </lineage>
</organism>
<dbReference type="AlphaFoldDB" id="A0A9W3CFM5"/>
<gene>
    <name evidence="3" type="primary">LOC108825085</name>
</gene>
<dbReference type="RefSeq" id="XP_056850305.1">
    <property type="nucleotide sequence ID" value="XM_056994325.1"/>
</dbReference>
<keyword evidence="2" id="KW-1185">Reference proteome</keyword>
<evidence type="ECO:0000313" key="2">
    <source>
        <dbReference type="Proteomes" id="UP000504610"/>
    </source>
</evidence>